<keyword evidence="2" id="KW-1185">Reference proteome</keyword>
<sequence>MAAGRIGAAIGAYEELRKRARGEGAEPRPAEMPQQRELRRLHLSARQLAGRVEGGERQAAHRATVHAIGDMQWLGMRVGATEIAAHVYAQHSLGNHADAIEAWREGVSRWCADAGAGPGADRRAVRFLFPQSHQHALAAATALRDAGLVRDVYCLAARAMEISHQMAAGTASQKLHAQRAPLLWSLFPAGSRLAHRRAQVLGAEPGAEPGADRPWDAARLGSQFLARVYEDAVRWAAGDGRLVSRVAQMQIRALFGEGRREGALRLYGGLGRARTTPEILCEVVGGLCRHAQLDAARRLLAAAPRALRGLPAWNAYFDGLANGIRRASAAARPHAAAPDESLRRLRRAIDAMEAADGLDPDPVTRAIWLRACFRAGDWEAAERGFDAASDGVVLWDTFIRGALGSPLPAAQRTGWRQIDRLVRQTADAAAPPVDRRLAETVLRCVLHHVTAECEPAYSPGSDVVDRVFRWAEARLSLGRGRTFAIIIAAQIRGGRMDHALELYHAMRRRGLDPPPAAVSSMVAAALEPPTAALAFAQASVPPQHYGAVFLRLLKAAAQHRRYSDAWAIIDLHYPFARPGQPYPDARMYQAALRVIRDHRDHGQLRRLLDRLRCHIDLVGDEAPAHAARMARVYSYFHRHQLSGEDTWGGAGGGS</sequence>
<comment type="caution">
    <text evidence="1">The sequence shown here is derived from an EMBL/GenBank/DDBJ whole genome shotgun (WGS) entry which is preliminary data.</text>
</comment>
<reference evidence="1" key="1">
    <citation type="submission" date="2022-07" db="EMBL/GenBank/DDBJ databases">
        <title>Phylogenomic reconstructions and comparative analyses of Kickxellomycotina fungi.</title>
        <authorList>
            <person name="Reynolds N.K."/>
            <person name="Stajich J.E."/>
            <person name="Barry K."/>
            <person name="Grigoriev I.V."/>
            <person name="Crous P."/>
            <person name="Smith M.E."/>
        </authorList>
    </citation>
    <scope>NUCLEOTIDE SEQUENCE</scope>
    <source>
        <strain evidence="1">CBS 109366</strain>
    </source>
</reference>
<dbReference type="EMBL" id="JANBUJ010001189">
    <property type="protein sequence ID" value="KAJ2768384.1"/>
    <property type="molecule type" value="Genomic_DNA"/>
</dbReference>
<protein>
    <submittedName>
        <fullName evidence="1">Uncharacterized protein</fullName>
    </submittedName>
</protein>
<name>A0ACC1JWB9_9FUNG</name>
<proteinExistence type="predicted"/>
<organism evidence="1 2">
    <name type="scientific">Coemansia nantahalensis</name>
    <dbReference type="NCBI Taxonomy" id="2789366"/>
    <lineage>
        <taxon>Eukaryota</taxon>
        <taxon>Fungi</taxon>
        <taxon>Fungi incertae sedis</taxon>
        <taxon>Zoopagomycota</taxon>
        <taxon>Kickxellomycotina</taxon>
        <taxon>Kickxellomycetes</taxon>
        <taxon>Kickxellales</taxon>
        <taxon>Kickxellaceae</taxon>
        <taxon>Coemansia</taxon>
    </lineage>
</organism>
<dbReference type="Proteomes" id="UP001140234">
    <property type="component" value="Unassembled WGS sequence"/>
</dbReference>
<gene>
    <name evidence="1" type="ORF">IWQ57_003559</name>
</gene>
<accession>A0ACC1JWB9</accession>
<evidence type="ECO:0000313" key="2">
    <source>
        <dbReference type="Proteomes" id="UP001140234"/>
    </source>
</evidence>
<evidence type="ECO:0000313" key="1">
    <source>
        <dbReference type="EMBL" id="KAJ2768384.1"/>
    </source>
</evidence>